<dbReference type="Proteomes" id="UP000650511">
    <property type="component" value="Unassembled WGS sequence"/>
</dbReference>
<reference evidence="2" key="2">
    <citation type="submission" date="2020-09" db="EMBL/GenBank/DDBJ databases">
        <authorList>
            <person name="Sun Q."/>
            <person name="Zhou Y."/>
        </authorList>
    </citation>
    <scope>NUCLEOTIDE SEQUENCE</scope>
    <source>
        <strain evidence="2">CGMCC 1.14988</strain>
    </source>
</reference>
<keyword evidence="3" id="KW-1185">Reference proteome</keyword>
<dbReference type="InterPro" id="IPR053135">
    <property type="entry name" value="AKR2_Oxidoreductase"/>
</dbReference>
<dbReference type="InterPro" id="IPR023210">
    <property type="entry name" value="NADP_OxRdtase_dom"/>
</dbReference>
<protein>
    <submittedName>
        <fullName evidence="2">Aldo/keto reductase</fullName>
    </submittedName>
</protein>
<evidence type="ECO:0000313" key="2">
    <source>
        <dbReference type="EMBL" id="GGI02415.1"/>
    </source>
</evidence>
<evidence type="ECO:0000313" key="3">
    <source>
        <dbReference type="Proteomes" id="UP000650511"/>
    </source>
</evidence>
<organism evidence="2 3">
    <name type="scientific">Egicoccus halophilus</name>
    <dbReference type="NCBI Taxonomy" id="1670830"/>
    <lineage>
        <taxon>Bacteria</taxon>
        <taxon>Bacillati</taxon>
        <taxon>Actinomycetota</taxon>
        <taxon>Nitriliruptoria</taxon>
        <taxon>Egicoccales</taxon>
        <taxon>Egicoccaceae</taxon>
        <taxon>Egicoccus</taxon>
    </lineage>
</organism>
<dbReference type="AlphaFoldDB" id="A0A8J3AA60"/>
<comment type="caution">
    <text evidence="2">The sequence shown here is derived from an EMBL/GenBank/DDBJ whole genome shotgun (WGS) entry which is preliminary data.</text>
</comment>
<reference evidence="2" key="1">
    <citation type="journal article" date="2014" name="Int. J. Syst. Evol. Microbiol.">
        <title>Complete genome sequence of Corynebacterium casei LMG S-19264T (=DSM 44701T), isolated from a smear-ripened cheese.</title>
        <authorList>
            <consortium name="US DOE Joint Genome Institute (JGI-PGF)"/>
            <person name="Walter F."/>
            <person name="Albersmeier A."/>
            <person name="Kalinowski J."/>
            <person name="Ruckert C."/>
        </authorList>
    </citation>
    <scope>NUCLEOTIDE SEQUENCE</scope>
    <source>
        <strain evidence="2">CGMCC 1.14988</strain>
    </source>
</reference>
<dbReference type="PANTHER" id="PTHR43312:SF1">
    <property type="entry name" value="NADP-DEPENDENT OXIDOREDUCTASE DOMAIN-CONTAINING PROTEIN"/>
    <property type="match status" value="1"/>
</dbReference>
<name>A0A8J3AA60_9ACTN</name>
<dbReference type="SUPFAM" id="SSF51430">
    <property type="entry name" value="NAD(P)-linked oxidoreductase"/>
    <property type="match status" value="1"/>
</dbReference>
<dbReference type="InterPro" id="IPR036812">
    <property type="entry name" value="NAD(P)_OxRdtase_dom_sf"/>
</dbReference>
<proteinExistence type="predicted"/>
<dbReference type="EMBL" id="BMHA01000001">
    <property type="protein sequence ID" value="GGI02415.1"/>
    <property type="molecule type" value="Genomic_DNA"/>
</dbReference>
<gene>
    <name evidence="2" type="ORF">GCM10011354_00280</name>
</gene>
<dbReference type="PANTHER" id="PTHR43312">
    <property type="entry name" value="D-THREO-ALDOSE 1-DEHYDROGENASE"/>
    <property type="match status" value="1"/>
</dbReference>
<dbReference type="OrthoDB" id="9768851at2"/>
<dbReference type="Pfam" id="PF00248">
    <property type="entry name" value="Aldo_ket_red"/>
    <property type="match status" value="1"/>
</dbReference>
<dbReference type="Gene3D" id="3.20.20.100">
    <property type="entry name" value="NADP-dependent oxidoreductase domain"/>
    <property type="match status" value="1"/>
</dbReference>
<sequence>MSDLPRRMLGNTGVEISALGFGAMELRGEPKGRPVDERHVGRLLNQTLDLGIDLIDTSIDYGVAEERIGRHLAARRDEFFLATKCGCPHDADPATAGGGTPHDYGAANIEAGVEQSLRRMRTDHLDLLQVHMSPSVAELEAAATIKTLQRLRAAGKIRFLGMSGELPHLADHIALGVFDVFQVPYSVLEPEHEPLIARAAEEGAGIVVRGAVAMGAVAPTGPGRRGQALLPIWEQAELDELADGMDRTEFLLRATIGLPGLSTAIIGTLNDDHLVANAEAAARGPLPDDVRREAVRRALEVRE</sequence>
<dbReference type="CDD" id="cd19095">
    <property type="entry name" value="AKR_PA4992-like"/>
    <property type="match status" value="1"/>
</dbReference>
<feature type="domain" description="NADP-dependent oxidoreductase" evidence="1">
    <location>
        <begin position="19"/>
        <end position="289"/>
    </location>
</feature>
<evidence type="ECO:0000259" key="1">
    <source>
        <dbReference type="Pfam" id="PF00248"/>
    </source>
</evidence>
<accession>A0A8J3AA60</accession>
<dbReference type="RefSeq" id="WP_130648092.1">
    <property type="nucleotide sequence ID" value="NZ_BMHA01000001.1"/>
</dbReference>